<proteinExistence type="predicted"/>
<dbReference type="EMBL" id="SGVY01000032">
    <property type="protein sequence ID" value="TFH78333.1"/>
    <property type="molecule type" value="Genomic_DNA"/>
</dbReference>
<evidence type="ECO:0000313" key="3">
    <source>
        <dbReference type="Proteomes" id="UP000297872"/>
    </source>
</evidence>
<dbReference type="Pfam" id="PF14123">
    <property type="entry name" value="DUF4290"/>
    <property type="match status" value="1"/>
</dbReference>
<feature type="compositionally biased region" description="Low complexity" evidence="1">
    <location>
        <begin position="195"/>
        <end position="218"/>
    </location>
</feature>
<name>A0A4Y8VG71_9BACT</name>
<gene>
    <name evidence="2" type="ORF">EXN75_11540</name>
</gene>
<dbReference type="GeneID" id="302995910"/>
<feature type="region of interest" description="Disordered" evidence="1">
    <location>
        <begin position="195"/>
        <end position="226"/>
    </location>
</feature>
<dbReference type="InterPro" id="IPR025632">
    <property type="entry name" value="DUF4290"/>
</dbReference>
<organism evidence="2 3">
    <name type="scientific">Segatella hominis</name>
    <dbReference type="NCBI Taxonomy" id="2518605"/>
    <lineage>
        <taxon>Bacteria</taxon>
        <taxon>Pseudomonadati</taxon>
        <taxon>Bacteroidota</taxon>
        <taxon>Bacteroidia</taxon>
        <taxon>Bacteroidales</taxon>
        <taxon>Prevotellaceae</taxon>
        <taxon>Segatella</taxon>
    </lineage>
</organism>
<keyword evidence="3" id="KW-1185">Reference proteome</keyword>
<dbReference type="OrthoDB" id="1466969at2"/>
<dbReference type="AlphaFoldDB" id="A0A4Y8VG71"/>
<reference evidence="2 3" key="1">
    <citation type="submission" date="2019-02" db="EMBL/GenBank/DDBJ databases">
        <title>Draft Genome Sequence of the Prevotella sp. BCRC 81118, Isolated from Human Feces.</title>
        <authorList>
            <person name="Huang C.-H."/>
        </authorList>
    </citation>
    <scope>NUCLEOTIDE SEQUENCE [LARGE SCALE GENOMIC DNA]</scope>
    <source>
        <strain evidence="2 3">BCRC 81118</strain>
    </source>
</reference>
<evidence type="ECO:0000313" key="2">
    <source>
        <dbReference type="EMBL" id="TFH78333.1"/>
    </source>
</evidence>
<sequence>MNIEGLDYNTQREKLVLPEYGREIQSMVDHAVGIKDRAERQHCAESIIAIMDHMFPDGADAEEHHRKLWDHLAIMSGFKLDIDYPFAVKQAEDIAKRPDPMDYPKTRIPVRHYGSMMFELFDRLKNMEPGKERDELVKLTANQMRRDLAQWSHGSCDEEKVAADLARFTDGKIHLDLKNFKFEKLVLVHDNVMQKNNNGQRNNAQKNGSQKNNNASQKNNKKRNNK</sequence>
<dbReference type="RefSeq" id="WP_134843935.1">
    <property type="nucleotide sequence ID" value="NZ_SGVY01000032.1"/>
</dbReference>
<accession>A0A4Y8VG71</accession>
<protein>
    <submittedName>
        <fullName evidence="2">DUF4290 domain-containing protein</fullName>
    </submittedName>
</protein>
<comment type="caution">
    <text evidence="2">The sequence shown here is derived from an EMBL/GenBank/DDBJ whole genome shotgun (WGS) entry which is preliminary data.</text>
</comment>
<evidence type="ECO:0000256" key="1">
    <source>
        <dbReference type="SAM" id="MobiDB-lite"/>
    </source>
</evidence>
<dbReference type="Proteomes" id="UP000297872">
    <property type="component" value="Unassembled WGS sequence"/>
</dbReference>